<feature type="compositionally biased region" description="Low complexity" evidence="6">
    <location>
        <begin position="56"/>
        <end position="68"/>
    </location>
</feature>
<name>A0A7S4AML0_9STRA</name>
<evidence type="ECO:0000256" key="3">
    <source>
        <dbReference type="ARBA" id="ARBA00022964"/>
    </source>
</evidence>
<proteinExistence type="predicted"/>
<feature type="compositionally biased region" description="Low complexity" evidence="6">
    <location>
        <begin position="8"/>
        <end position="25"/>
    </location>
</feature>
<evidence type="ECO:0000256" key="4">
    <source>
        <dbReference type="ARBA" id="ARBA00023002"/>
    </source>
</evidence>
<dbReference type="InterPro" id="IPR005123">
    <property type="entry name" value="Oxoglu/Fe-dep_dioxygenase_dom"/>
</dbReference>
<dbReference type="Pfam" id="PF13640">
    <property type="entry name" value="2OG-FeII_Oxy_3"/>
    <property type="match status" value="1"/>
</dbReference>
<dbReference type="GO" id="GO:0005506">
    <property type="term" value="F:iron ion binding"/>
    <property type="evidence" value="ECO:0007669"/>
    <property type="project" value="InterPro"/>
</dbReference>
<comment type="cofactor">
    <cofactor evidence="1">
        <name>L-ascorbate</name>
        <dbReference type="ChEBI" id="CHEBI:38290"/>
    </cofactor>
</comment>
<evidence type="ECO:0000256" key="2">
    <source>
        <dbReference type="ARBA" id="ARBA00022723"/>
    </source>
</evidence>
<dbReference type="InterPro" id="IPR045054">
    <property type="entry name" value="P4HA-like"/>
</dbReference>
<feature type="region of interest" description="Disordered" evidence="6">
    <location>
        <begin position="376"/>
        <end position="408"/>
    </location>
</feature>
<dbReference type="InterPro" id="IPR044862">
    <property type="entry name" value="Pro_4_hyd_alph_FE2OG_OXY"/>
</dbReference>
<feature type="compositionally biased region" description="Polar residues" evidence="6">
    <location>
        <begin position="531"/>
        <end position="544"/>
    </location>
</feature>
<gene>
    <name evidence="8" type="ORF">PAUS00366_LOCUS13575</name>
</gene>
<organism evidence="8">
    <name type="scientific">Pseudo-nitzschia australis</name>
    <dbReference type="NCBI Taxonomy" id="44445"/>
    <lineage>
        <taxon>Eukaryota</taxon>
        <taxon>Sar</taxon>
        <taxon>Stramenopiles</taxon>
        <taxon>Ochrophyta</taxon>
        <taxon>Bacillariophyta</taxon>
        <taxon>Bacillariophyceae</taxon>
        <taxon>Bacillariophycidae</taxon>
        <taxon>Bacillariales</taxon>
        <taxon>Bacillariaceae</taxon>
        <taxon>Pseudo-nitzschia</taxon>
    </lineage>
</organism>
<feature type="region of interest" description="Disordered" evidence="6">
    <location>
        <begin position="525"/>
        <end position="544"/>
    </location>
</feature>
<dbReference type="PANTHER" id="PTHR10869:SF246">
    <property type="entry name" value="TRANSMEMBRANE PROLYL 4-HYDROXYLASE"/>
    <property type="match status" value="1"/>
</dbReference>
<evidence type="ECO:0000256" key="6">
    <source>
        <dbReference type="SAM" id="MobiDB-lite"/>
    </source>
</evidence>
<evidence type="ECO:0000313" key="8">
    <source>
        <dbReference type="EMBL" id="CAE0720821.1"/>
    </source>
</evidence>
<dbReference type="AlphaFoldDB" id="A0A7S4AML0"/>
<keyword evidence="2" id="KW-0479">Metal-binding</keyword>
<dbReference type="PROSITE" id="PS51471">
    <property type="entry name" value="FE2OG_OXY"/>
    <property type="match status" value="1"/>
</dbReference>
<sequence length="562" mass="61578">MDIKNNDNDSINSNNSSDDKTTSTCSSDEALCDVLGLASLKGMVMEEEDESPPPTATATATATTTTTTTITKTSTTRIRLPITASRGVSRKYYPAEDCFAYEIPHVLSREECRQLISVAANSNVNANANTNHSTEEDPSKPKPTPATTSFRYITHAVHTAPDGRTKFEVKLERPNPHKLAVFRHESWTNILWSRLRPLLVASAEEEDGDDDTGTDNDNDQTDLRDALKRFVRRELGVAFEQASASTSTRMGLNPRLRVLKYDASDRDEFRGHFDATTESGTGSTSYITVLLYLNDGGGNNNDDSDRDFGGGETEFLSQHEHEHSNSINGTAKIIPMAGSVVLFEHDLFHRGCPLLWGTKYVLRTDIVFADRANADSNATADPDESKPPPLSPVVSSSPATTSDAPLPQLSTVEDVLRRMEQDVRHWQTQTQTQTQTPNNCNNTSSIDTSIHDDDDHDSSTTATTATATTTTTKTMATTFELLRDALSNGMGFGIDLNNTTIECLCSPGRFPLNLMLREHLALTTATTTTTNPPSARQQQQDQSGTIDRFLDAAFDALRQANQ</sequence>
<dbReference type="PANTHER" id="PTHR10869">
    <property type="entry name" value="PROLYL 4-HYDROXYLASE ALPHA SUBUNIT"/>
    <property type="match status" value="1"/>
</dbReference>
<feature type="region of interest" description="Disordered" evidence="6">
    <location>
        <begin position="126"/>
        <end position="147"/>
    </location>
</feature>
<feature type="domain" description="Fe2OG dioxygenase" evidence="7">
    <location>
        <begin position="251"/>
        <end position="368"/>
    </location>
</feature>
<protein>
    <recommendedName>
        <fullName evidence="7">Fe2OG dioxygenase domain-containing protein</fullName>
    </recommendedName>
</protein>
<reference evidence="8" key="1">
    <citation type="submission" date="2021-01" db="EMBL/GenBank/DDBJ databases">
        <authorList>
            <person name="Corre E."/>
            <person name="Pelletier E."/>
            <person name="Niang G."/>
            <person name="Scheremetjew M."/>
            <person name="Finn R."/>
            <person name="Kale V."/>
            <person name="Holt S."/>
            <person name="Cochrane G."/>
            <person name="Meng A."/>
            <person name="Brown T."/>
            <person name="Cohen L."/>
        </authorList>
    </citation>
    <scope>NUCLEOTIDE SEQUENCE</scope>
    <source>
        <strain evidence="8">10249 10 AB</strain>
    </source>
</reference>
<feature type="region of interest" description="Disordered" evidence="6">
    <location>
        <begin position="1"/>
        <end position="25"/>
    </location>
</feature>
<feature type="region of interest" description="Disordered" evidence="6">
    <location>
        <begin position="424"/>
        <end position="465"/>
    </location>
</feature>
<dbReference type="GO" id="GO:0031418">
    <property type="term" value="F:L-ascorbic acid binding"/>
    <property type="evidence" value="ECO:0007669"/>
    <property type="project" value="InterPro"/>
</dbReference>
<dbReference type="GO" id="GO:0004656">
    <property type="term" value="F:procollagen-proline 4-dioxygenase activity"/>
    <property type="evidence" value="ECO:0007669"/>
    <property type="project" value="TreeGrafter"/>
</dbReference>
<feature type="region of interest" description="Disordered" evidence="6">
    <location>
        <begin position="45"/>
        <end position="68"/>
    </location>
</feature>
<dbReference type="GO" id="GO:0005783">
    <property type="term" value="C:endoplasmic reticulum"/>
    <property type="evidence" value="ECO:0007669"/>
    <property type="project" value="TreeGrafter"/>
</dbReference>
<feature type="compositionally biased region" description="Low complexity" evidence="6">
    <location>
        <begin position="392"/>
        <end position="407"/>
    </location>
</feature>
<dbReference type="SMART" id="SM00702">
    <property type="entry name" value="P4Hc"/>
    <property type="match status" value="1"/>
</dbReference>
<evidence type="ECO:0000259" key="7">
    <source>
        <dbReference type="PROSITE" id="PS51471"/>
    </source>
</evidence>
<dbReference type="InterPro" id="IPR006620">
    <property type="entry name" value="Pro_4_hyd_alph"/>
</dbReference>
<keyword evidence="5" id="KW-0408">Iron</keyword>
<dbReference type="EMBL" id="HBIX01019070">
    <property type="protein sequence ID" value="CAE0720821.1"/>
    <property type="molecule type" value="Transcribed_RNA"/>
</dbReference>
<accession>A0A7S4AML0</accession>
<feature type="compositionally biased region" description="Low complexity" evidence="6">
    <location>
        <begin position="427"/>
        <end position="436"/>
    </location>
</feature>
<keyword evidence="4" id="KW-0560">Oxidoreductase</keyword>
<keyword evidence="3" id="KW-0223">Dioxygenase</keyword>
<dbReference type="Gene3D" id="2.60.120.620">
    <property type="entry name" value="q2cbj1_9rhob like domain"/>
    <property type="match status" value="1"/>
</dbReference>
<evidence type="ECO:0000256" key="5">
    <source>
        <dbReference type="ARBA" id="ARBA00023004"/>
    </source>
</evidence>
<evidence type="ECO:0000256" key="1">
    <source>
        <dbReference type="ARBA" id="ARBA00001961"/>
    </source>
</evidence>